<dbReference type="EMBL" id="JABWRB020000002">
    <property type="protein sequence ID" value="MBV4497026.1"/>
    <property type="molecule type" value="Genomic_DNA"/>
</dbReference>
<keyword evidence="5" id="KW-1133">Transmembrane helix</keyword>
<dbReference type="AlphaFoldDB" id="A0A923FH29"/>
<comment type="similarity">
    <text evidence="1 4">Belongs to the N-Me-Phe pilin family.</text>
</comment>
<proteinExistence type="inferred from homology"/>
<dbReference type="Pfam" id="PF07963">
    <property type="entry name" value="N_methyl"/>
    <property type="match status" value="1"/>
</dbReference>
<keyword evidence="5" id="KW-0812">Transmembrane</keyword>
<comment type="caution">
    <text evidence="6">The sequence shown here is derived from an EMBL/GenBank/DDBJ whole genome shotgun (WGS) entry which is preliminary data.</text>
</comment>
<dbReference type="PANTHER" id="PTHR30093:SF34">
    <property type="entry name" value="PREPILIN PEPTIDASE-DEPENDENT PROTEIN D"/>
    <property type="match status" value="1"/>
</dbReference>
<keyword evidence="8" id="KW-1185">Reference proteome</keyword>
<keyword evidence="5" id="KW-0472">Membrane</keyword>
<dbReference type="Pfam" id="PF00114">
    <property type="entry name" value="Pilin"/>
    <property type="match status" value="1"/>
</dbReference>
<evidence type="ECO:0000256" key="5">
    <source>
        <dbReference type="SAM" id="Phobius"/>
    </source>
</evidence>
<dbReference type="Gene3D" id="3.30.700.10">
    <property type="entry name" value="Glycoprotein, Type 4 Pilin"/>
    <property type="match status" value="1"/>
</dbReference>
<sequence length="140" mass="14132">MNKQKGFTLIELLIVVAIIGILATFALPQYSKYQARAKVTVGLAEASSLKVPVEDLLNKGTTPTAANTGVPASSNNCTMSVSGDAAAGTASVTCTIKEAPSSIVGKTIILSRAGTGTWSCSSNVAEEFLPAGGCTVAVAP</sequence>
<reference evidence="6 8" key="1">
    <citation type="journal article" date="2020" name="Microorganisms">
        <title>Reliable Identification of Environmental Pseudomonas Isolates Using the rpoD Gene.</title>
        <authorList>
            <consortium name="The Broad Institute Genome Sequencing Platform"/>
            <person name="Girard L."/>
            <person name="Lood C."/>
            <person name="Rokni-Zadeh H."/>
            <person name="van Noort V."/>
            <person name="Lavigne R."/>
            <person name="De Mot R."/>
        </authorList>
    </citation>
    <scope>NUCLEOTIDE SEQUENCE</scope>
    <source>
        <strain evidence="6 8">SWRI12</strain>
    </source>
</reference>
<keyword evidence="2" id="KW-0488">Methylation</keyword>
<dbReference type="EMBL" id="JABWRB010000037">
    <property type="protein sequence ID" value="MBC3392524.1"/>
    <property type="molecule type" value="Genomic_DNA"/>
</dbReference>
<accession>A0A923FH29</accession>
<dbReference type="GO" id="GO:0007155">
    <property type="term" value="P:cell adhesion"/>
    <property type="evidence" value="ECO:0007669"/>
    <property type="project" value="InterPro"/>
</dbReference>
<feature type="transmembrane region" description="Helical" evidence="5">
    <location>
        <begin position="6"/>
        <end position="27"/>
    </location>
</feature>
<dbReference type="NCBIfam" id="TIGR02532">
    <property type="entry name" value="IV_pilin_GFxxxE"/>
    <property type="match status" value="1"/>
</dbReference>
<reference evidence="6" key="2">
    <citation type="submission" date="2020-07" db="EMBL/GenBank/DDBJ databases">
        <authorList>
            <person name="Lood C."/>
            <person name="Girard L."/>
        </authorList>
    </citation>
    <scope>NUCLEOTIDE SEQUENCE</scope>
    <source>
        <strain evidence="6">SWRI12</strain>
    </source>
</reference>
<dbReference type="GO" id="GO:0009289">
    <property type="term" value="C:pilus"/>
    <property type="evidence" value="ECO:0007669"/>
    <property type="project" value="InterPro"/>
</dbReference>
<dbReference type="SUPFAM" id="SSF54523">
    <property type="entry name" value="Pili subunits"/>
    <property type="match status" value="1"/>
</dbReference>
<keyword evidence="4" id="KW-0281">Fimbrium</keyword>
<gene>
    <name evidence="7" type="ORF">HU715_016880</name>
    <name evidence="6" type="ORF">HU715_23010</name>
</gene>
<dbReference type="InterPro" id="IPR001082">
    <property type="entry name" value="Pilin"/>
</dbReference>
<evidence type="ECO:0000313" key="6">
    <source>
        <dbReference type="EMBL" id="MBC3392524.1"/>
    </source>
</evidence>
<evidence type="ECO:0000256" key="2">
    <source>
        <dbReference type="ARBA" id="ARBA00022481"/>
    </source>
</evidence>
<protein>
    <recommendedName>
        <fullName evidence="3">Pilin</fullName>
    </recommendedName>
</protein>
<dbReference type="InterPro" id="IPR045584">
    <property type="entry name" value="Pilin-like"/>
</dbReference>
<dbReference type="PROSITE" id="PS00409">
    <property type="entry name" value="PROKAR_NTER_METHYL"/>
    <property type="match status" value="1"/>
</dbReference>
<evidence type="ECO:0000313" key="8">
    <source>
        <dbReference type="Proteomes" id="UP000636518"/>
    </source>
</evidence>
<dbReference type="InterPro" id="IPR012902">
    <property type="entry name" value="N_methyl_site"/>
</dbReference>
<dbReference type="RefSeq" id="WP_186709061.1">
    <property type="nucleotide sequence ID" value="NZ_JABWRB020000002.1"/>
</dbReference>
<evidence type="ECO:0000256" key="1">
    <source>
        <dbReference type="ARBA" id="ARBA00005233"/>
    </source>
</evidence>
<name>A0A923FH29_9PSED</name>
<reference evidence="7" key="3">
    <citation type="submission" date="2021-06" db="EMBL/GenBank/DDBJ databases">
        <title>Updating the genus Pseudomonas: Description of 43 new species and partition of the Pseudomonas putida group.</title>
        <authorList>
            <person name="Girard L."/>
            <person name="Lood C."/>
            <person name="Vandamme P."/>
            <person name="Rokni-Zadeh H."/>
            <person name="Van Noort V."/>
            <person name="Hofte M."/>
            <person name="Lavigne R."/>
            <person name="De Mot R."/>
        </authorList>
    </citation>
    <scope>NUCLEOTIDE SEQUENCE</scope>
    <source>
        <strain evidence="7">SWRI12</strain>
    </source>
</reference>
<dbReference type="PANTHER" id="PTHR30093">
    <property type="entry name" value="GENERAL SECRETION PATHWAY PROTEIN G"/>
    <property type="match status" value="1"/>
</dbReference>
<dbReference type="Proteomes" id="UP000636518">
    <property type="component" value="Unassembled WGS sequence"/>
</dbReference>
<evidence type="ECO:0000256" key="3">
    <source>
        <dbReference type="ARBA" id="ARBA00029638"/>
    </source>
</evidence>
<evidence type="ECO:0000313" key="7">
    <source>
        <dbReference type="EMBL" id="MBV4497026.1"/>
    </source>
</evidence>
<evidence type="ECO:0000256" key="4">
    <source>
        <dbReference type="RuleBase" id="RU000389"/>
    </source>
</evidence>
<organism evidence="6">
    <name type="scientific">Pseudomonas zanjanensis</name>
    <dbReference type="NCBI Taxonomy" id="2745496"/>
    <lineage>
        <taxon>Bacteria</taxon>
        <taxon>Pseudomonadati</taxon>
        <taxon>Pseudomonadota</taxon>
        <taxon>Gammaproteobacteria</taxon>
        <taxon>Pseudomonadales</taxon>
        <taxon>Pseudomonadaceae</taxon>
        <taxon>Pseudomonas</taxon>
    </lineage>
</organism>